<keyword evidence="3" id="KW-1185">Reference proteome</keyword>
<dbReference type="InterPro" id="IPR023198">
    <property type="entry name" value="PGP-like_dom2"/>
</dbReference>
<comment type="similarity">
    <text evidence="1">Belongs to the HAD-like hydrolase superfamily.</text>
</comment>
<organism evidence="2 3">
    <name type="scientific">Natranaeroarchaeum sulfidigenes</name>
    <dbReference type="NCBI Taxonomy" id="2784880"/>
    <lineage>
        <taxon>Archaea</taxon>
        <taxon>Methanobacteriati</taxon>
        <taxon>Methanobacteriota</taxon>
        <taxon>Stenosarchaea group</taxon>
        <taxon>Halobacteria</taxon>
        <taxon>Halobacteriales</taxon>
        <taxon>Natronoarchaeaceae</taxon>
        <taxon>Natranaeroarchaeum</taxon>
    </lineage>
</organism>
<dbReference type="KEGG" id="hara:AArcS_0189"/>
<dbReference type="GO" id="GO:0006281">
    <property type="term" value="P:DNA repair"/>
    <property type="evidence" value="ECO:0007669"/>
    <property type="project" value="TreeGrafter"/>
</dbReference>
<dbReference type="Proteomes" id="UP000663586">
    <property type="component" value="Chromosome"/>
</dbReference>
<evidence type="ECO:0000256" key="1">
    <source>
        <dbReference type="ARBA" id="ARBA00007958"/>
    </source>
</evidence>
<sequence length="221" mass="24441">MQAVLWDMDGVLVDSEEYWVELEEERVLPEAVGEGVVADEEITGMNYREIYDYLEAHYGDQLRVDRETLEAHYEDAAEELYGERVDLLEGFEGLAEELDKRDVALAVVSSSPHDWIDIVLDRFGIREYFDAVVSGNAIDGRSKPEPLVYETGAAELGVDPADCVAVEDSENGIEAANRAGMTSIAYRTEINPGMDFSGADVVAEGPDELRETVLAVVDGER</sequence>
<dbReference type="Gene3D" id="1.10.150.240">
    <property type="entry name" value="Putative phosphatase, domain 2"/>
    <property type="match status" value="1"/>
</dbReference>
<dbReference type="SFLD" id="SFLDS00003">
    <property type="entry name" value="Haloacid_Dehalogenase"/>
    <property type="match status" value="1"/>
</dbReference>
<reference evidence="2" key="1">
    <citation type="submission" date="2020-11" db="EMBL/GenBank/DDBJ databases">
        <title>Carbohydrate-dependent, anaerobic sulfur respiration: A novel catabolism in halophilic archaea.</title>
        <authorList>
            <person name="Sorokin D.Y."/>
            <person name="Messina E."/>
            <person name="Smedile F."/>
            <person name="La Cono V."/>
            <person name="Hallsworth J.E."/>
            <person name="Yakimov M.M."/>
        </authorList>
    </citation>
    <scope>NUCLEOTIDE SEQUENCE</scope>
    <source>
        <strain evidence="2">AArc-S</strain>
    </source>
</reference>
<dbReference type="InterPro" id="IPR050155">
    <property type="entry name" value="HAD-like_hydrolase_sf"/>
</dbReference>
<dbReference type="Pfam" id="PF13419">
    <property type="entry name" value="HAD_2"/>
    <property type="match status" value="1"/>
</dbReference>
<dbReference type="InterPro" id="IPR006439">
    <property type="entry name" value="HAD-SF_hydro_IA"/>
</dbReference>
<dbReference type="GO" id="GO:0008967">
    <property type="term" value="F:phosphoglycolate phosphatase activity"/>
    <property type="evidence" value="ECO:0007669"/>
    <property type="project" value="TreeGrafter"/>
</dbReference>
<dbReference type="NCBIfam" id="TIGR01509">
    <property type="entry name" value="HAD-SF-IA-v3"/>
    <property type="match status" value="1"/>
</dbReference>
<dbReference type="InterPro" id="IPR023214">
    <property type="entry name" value="HAD_sf"/>
</dbReference>
<dbReference type="InterPro" id="IPR036412">
    <property type="entry name" value="HAD-like_sf"/>
</dbReference>
<dbReference type="PANTHER" id="PTHR43434">
    <property type="entry name" value="PHOSPHOGLYCOLATE PHOSPHATASE"/>
    <property type="match status" value="1"/>
</dbReference>
<dbReference type="RefSeq" id="WP_238478558.1">
    <property type="nucleotide sequence ID" value="NZ_CP064786.1"/>
</dbReference>
<dbReference type="SUPFAM" id="SSF56784">
    <property type="entry name" value="HAD-like"/>
    <property type="match status" value="1"/>
</dbReference>
<protein>
    <submittedName>
        <fullName evidence="2">HAD superfamily hydrolase</fullName>
    </submittedName>
</protein>
<dbReference type="SFLD" id="SFLDG01135">
    <property type="entry name" value="C1.5.6:_HAD__Beta-PGM__Phospha"/>
    <property type="match status" value="1"/>
</dbReference>
<name>A0A897MR26_9EURY</name>
<evidence type="ECO:0000313" key="3">
    <source>
        <dbReference type="Proteomes" id="UP000663586"/>
    </source>
</evidence>
<dbReference type="GeneID" id="70683578"/>
<dbReference type="AlphaFoldDB" id="A0A897MR26"/>
<evidence type="ECO:0000313" key="2">
    <source>
        <dbReference type="EMBL" id="QSG01429.1"/>
    </source>
</evidence>
<gene>
    <name evidence="2" type="ORF">AArcS_0189</name>
</gene>
<dbReference type="Gene3D" id="3.40.50.1000">
    <property type="entry name" value="HAD superfamily/HAD-like"/>
    <property type="match status" value="1"/>
</dbReference>
<dbReference type="SFLD" id="SFLDG01129">
    <property type="entry name" value="C1.5:_HAD__Beta-PGM__Phosphata"/>
    <property type="match status" value="1"/>
</dbReference>
<keyword evidence="2" id="KW-0378">Hydrolase</keyword>
<dbReference type="GO" id="GO:0005829">
    <property type="term" value="C:cytosol"/>
    <property type="evidence" value="ECO:0007669"/>
    <property type="project" value="TreeGrafter"/>
</dbReference>
<proteinExistence type="inferred from homology"/>
<dbReference type="EMBL" id="CP064786">
    <property type="protein sequence ID" value="QSG01429.1"/>
    <property type="molecule type" value="Genomic_DNA"/>
</dbReference>
<accession>A0A897MR26</accession>
<dbReference type="PANTHER" id="PTHR43434:SF1">
    <property type="entry name" value="PHOSPHOGLYCOLATE PHOSPHATASE"/>
    <property type="match status" value="1"/>
</dbReference>
<dbReference type="InterPro" id="IPR041492">
    <property type="entry name" value="HAD_2"/>
</dbReference>